<evidence type="ECO:0000313" key="2">
    <source>
        <dbReference type="Proteomes" id="UP000695007"/>
    </source>
</evidence>
<keyword evidence="2" id="KW-1185">Reference proteome</keyword>
<gene>
    <name evidence="3" type="primary">LOC105367711</name>
</gene>
<evidence type="ECO:0000256" key="1">
    <source>
        <dbReference type="SAM" id="SignalP"/>
    </source>
</evidence>
<feature type="signal peptide" evidence="1">
    <location>
        <begin position="1"/>
        <end position="32"/>
    </location>
</feature>
<feature type="chain" id="PRO_5042485582" evidence="1">
    <location>
        <begin position="33"/>
        <end position="328"/>
    </location>
</feature>
<name>A0AAJ6YUP5_9HYME</name>
<protein>
    <submittedName>
        <fullName evidence="3">Kielin/chordin-like protein</fullName>
    </submittedName>
</protein>
<organism evidence="2 3">
    <name type="scientific">Ceratosolen solmsi marchali</name>
    <dbReference type="NCBI Taxonomy" id="326594"/>
    <lineage>
        <taxon>Eukaryota</taxon>
        <taxon>Metazoa</taxon>
        <taxon>Ecdysozoa</taxon>
        <taxon>Arthropoda</taxon>
        <taxon>Hexapoda</taxon>
        <taxon>Insecta</taxon>
        <taxon>Pterygota</taxon>
        <taxon>Neoptera</taxon>
        <taxon>Endopterygota</taxon>
        <taxon>Hymenoptera</taxon>
        <taxon>Apocrita</taxon>
        <taxon>Proctotrupomorpha</taxon>
        <taxon>Chalcidoidea</taxon>
        <taxon>Agaonidae</taxon>
        <taxon>Agaoninae</taxon>
        <taxon>Ceratosolen</taxon>
    </lineage>
</organism>
<reference evidence="3" key="1">
    <citation type="submission" date="2025-08" db="UniProtKB">
        <authorList>
            <consortium name="RefSeq"/>
        </authorList>
    </citation>
    <scope>IDENTIFICATION</scope>
</reference>
<keyword evidence="1" id="KW-0732">Signal</keyword>
<dbReference type="KEGG" id="csol:105367711"/>
<dbReference type="AlphaFoldDB" id="A0AAJ6YUP5"/>
<dbReference type="Proteomes" id="UP000695007">
    <property type="component" value="Unplaced"/>
</dbReference>
<dbReference type="GeneID" id="105367711"/>
<sequence>MNRTIRESALRGVLQAFLQICLCLILVSTVSAKHCDKTQCKGPIRYLEELKCKPIYDKPGDCCAIRYDCSHLSRRSKDKCYFNGKTYNIGQIIKDEDQSNPCNIGCTCKRSYAGIAGFTCAVAECMFPIREGCFLGKSLDSCCGREICPTDDSQHKMICEVDGQTYMQGMNFYPMKDPDLICQCLPGYRGENVKPFCRKIDCGTELHQAIEIYNKCPPVFYSDQKPQDSCPLQHRCQNKDDKLLNGRIVPILSVPGVFLLEMINNKNNKFIDNNKCKFGNLTMEIGDELNQATDYSSVCVRCVCEVPPTPTCQRLPDNECDVTNHPLF</sequence>
<proteinExistence type="predicted"/>
<accession>A0AAJ6YUP5</accession>
<evidence type="ECO:0000313" key="3">
    <source>
        <dbReference type="RefSeq" id="XP_011504782.1"/>
    </source>
</evidence>
<dbReference type="RefSeq" id="XP_011504782.1">
    <property type="nucleotide sequence ID" value="XM_011506480.1"/>
</dbReference>